<evidence type="ECO:0000256" key="4">
    <source>
        <dbReference type="ARBA" id="ARBA00034705"/>
    </source>
</evidence>
<dbReference type="GeneID" id="28340354"/>
<dbReference type="Proteomes" id="UP000203626">
    <property type="component" value="Segment"/>
</dbReference>
<keyword evidence="3" id="KW-1048">Host nucleus</keyword>
<evidence type="ECO:0000256" key="2">
    <source>
        <dbReference type="ARBA" id="ARBA00022518"/>
    </source>
</evidence>
<reference evidence="6 7" key="1">
    <citation type="journal article" date="2016" name="J. Gen. Virol.">
        <title>Genomic characterization of a novel poxvirus from a flying fox: evidence for a new genus?</title>
        <authorList>
            <person name="O'Dea M.A."/>
            <person name="Tu S.L."/>
            <person name="Pang S."/>
            <person name="De Ridder T."/>
            <person name="Jackson B."/>
            <person name="Upton C."/>
        </authorList>
    </citation>
    <scope>NUCLEOTIDE SEQUENCE [LARGE SCALE GENOMIC DNA]</scope>
    <source>
        <strain evidence="6 7">Australia</strain>
    </source>
</reference>
<organism evidence="6 7">
    <name type="scientific">Pteropox virus</name>
    <dbReference type="NCBI Taxonomy" id="1873698"/>
    <lineage>
        <taxon>Viruses</taxon>
        <taxon>Varidnaviria</taxon>
        <taxon>Bamfordvirae</taxon>
        <taxon>Nucleocytoviricota</taxon>
        <taxon>Pokkesviricetes</taxon>
        <taxon>Chitovirales</taxon>
        <taxon>Poxviridae</taxon>
        <taxon>Chordopoxvirinae</taxon>
        <taxon>Pteropopoxvirus</taxon>
        <taxon>Pteropopoxvirus pteropox</taxon>
    </lineage>
</organism>
<proteinExistence type="inferred from homology"/>
<evidence type="ECO:0000313" key="6">
    <source>
        <dbReference type="EMBL" id="ANS71111.1"/>
    </source>
</evidence>
<protein>
    <recommendedName>
        <fullName evidence="5">Protein OPG061</fullName>
    </recommendedName>
</protein>
<comment type="subcellular location">
    <subcellularLocation>
        <location evidence="1">Host nucleus</location>
        <location evidence="1">Host nucleolus</location>
    </subcellularLocation>
</comment>
<evidence type="ECO:0000256" key="1">
    <source>
        <dbReference type="ARBA" id="ARBA00004307"/>
    </source>
</evidence>
<dbReference type="EMBL" id="KU980965">
    <property type="protein sequence ID" value="ANS71111.1"/>
    <property type="molecule type" value="Genomic_DNA"/>
</dbReference>
<name>A0A1B1MR99_9POXV</name>
<keyword evidence="7" id="KW-1185">Reference proteome</keyword>
<keyword evidence="2" id="KW-0244">Early protein</keyword>
<evidence type="ECO:0000256" key="3">
    <source>
        <dbReference type="ARBA" id="ARBA00022562"/>
    </source>
</evidence>
<evidence type="ECO:0000256" key="5">
    <source>
        <dbReference type="ARBA" id="ARBA00034820"/>
    </source>
</evidence>
<dbReference type="Pfam" id="PF04708">
    <property type="entry name" value="Pox_F16"/>
    <property type="match status" value="1"/>
</dbReference>
<gene>
    <name evidence="6" type="ORF">PTPV-Aus-027</name>
</gene>
<accession>A0A1B1MR99</accession>
<comment type="similarity">
    <text evidence="4">Belongs to the orthopoxvirus OPG058 family.</text>
</comment>
<dbReference type="KEGG" id="vg:28340354"/>
<sequence length="236" mass="27378">MKKHHYYSKNTITKMKTLKPSVIVLSDNDLYFSRNKFKLLACLKYCKNNFLKNVAQITISGHVSPKKLAISVSDHLKSGVLDFVLYSPKDVLTSTRDMFKLINNTNEKICVHSVVNNAKYTKNKCFLNEETKKKIKDLIKLLNIKSCSKSLIKSHINKNFNNISELINIVKKHVLWTSVTVYKLSNPYTFCKYKKRKVKLTASTVYKKFVNKLIMLKKSESESINEICYDLEHIII</sequence>
<dbReference type="RefSeq" id="YP_009268742.1">
    <property type="nucleotide sequence ID" value="NC_030656.1"/>
</dbReference>
<dbReference type="InterPro" id="IPR006798">
    <property type="entry name" value="Poxvirus_F16"/>
</dbReference>
<dbReference type="GO" id="GO:0044196">
    <property type="term" value="C:host cell nucleolus"/>
    <property type="evidence" value="ECO:0007669"/>
    <property type="project" value="UniProtKB-SubCell"/>
</dbReference>
<evidence type="ECO:0000313" key="7">
    <source>
        <dbReference type="Proteomes" id="UP000203626"/>
    </source>
</evidence>